<feature type="compositionally biased region" description="Acidic residues" evidence="1">
    <location>
        <begin position="68"/>
        <end position="78"/>
    </location>
</feature>
<feature type="compositionally biased region" description="Low complexity" evidence="1">
    <location>
        <begin position="134"/>
        <end position="148"/>
    </location>
</feature>
<feature type="region of interest" description="Disordered" evidence="1">
    <location>
        <begin position="25"/>
        <end position="108"/>
    </location>
</feature>
<keyword evidence="4" id="KW-1185">Reference proteome</keyword>
<dbReference type="EMBL" id="AP028922">
    <property type="protein sequence ID" value="BET02387.1"/>
    <property type="molecule type" value="Genomic_DNA"/>
</dbReference>
<reference evidence="3 4" key="1">
    <citation type="submission" date="2023-09" db="EMBL/GenBank/DDBJ databases">
        <title>Nesidiocoris tenuis whole genome shotgun sequence.</title>
        <authorList>
            <person name="Shibata T."/>
            <person name="Shimoda M."/>
            <person name="Kobayashi T."/>
            <person name="Uehara T."/>
        </authorList>
    </citation>
    <scope>NUCLEOTIDE SEQUENCE [LARGE SCALE GENOMIC DNA]</scope>
    <source>
        <strain evidence="3 4">Japan</strain>
    </source>
</reference>
<feature type="region of interest" description="Disordered" evidence="1">
    <location>
        <begin position="122"/>
        <end position="199"/>
    </location>
</feature>
<feature type="chain" id="PRO_5047008123" description="Secreted protein" evidence="2">
    <location>
        <begin position="21"/>
        <end position="199"/>
    </location>
</feature>
<keyword evidence="2" id="KW-0732">Signal</keyword>
<proteinExistence type="predicted"/>
<protein>
    <recommendedName>
        <fullName evidence="5">Secreted protein</fullName>
    </recommendedName>
</protein>
<gene>
    <name evidence="3" type="ORF">NTJ_15205</name>
</gene>
<name>A0ABN7BDD9_9HEMI</name>
<organism evidence="3 4">
    <name type="scientific">Nesidiocoris tenuis</name>
    <dbReference type="NCBI Taxonomy" id="355587"/>
    <lineage>
        <taxon>Eukaryota</taxon>
        <taxon>Metazoa</taxon>
        <taxon>Ecdysozoa</taxon>
        <taxon>Arthropoda</taxon>
        <taxon>Hexapoda</taxon>
        <taxon>Insecta</taxon>
        <taxon>Pterygota</taxon>
        <taxon>Neoptera</taxon>
        <taxon>Paraneoptera</taxon>
        <taxon>Hemiptera</taxon>
        <taxon>Heteroptera</taxon>
        <taxon>Panheteroptera</taxon>
        <taxon>Cimicomorpha</taxon>
        <taxon>Miridae</taxon>
        <taxon>Dicyphina</taxon>
        <taxon>Nesidiocoris</taxon>
    </lineage>
</organism>
<accession>A0ABN7BDD9</accession>
<feature type="signal peptide" evidence="2">
    <location>
        <begin position="1"/>
        <end position="20"/>
    </location>
</feature>
<evidence type="ECO:0000313" key="4">
    <source>
        <dbReference type="Proteomes" id="UP001307889"/>
    </source>
</evidence>
<evidence type="ECO:0000256" key="2">
    <source>
        <dbReference type="SAM" id="SignalP"/>
    </source>
</evidence>
<sequence length="199" mass="21838">MRISTLIFLVCAVGCAVGLAQDFQEADDKRSKYRSPRGPVIPNRTLKNQLKPAPSSTTTEAPPPVDAAEGEYYDDAAYDEALGAEEPKETTTTSTEPPKKGIRGGVVRPFRSNEDLIEALKRRRAQISSERAISTHAPHTTSTTTEPTKGPGNRQSKNLSNNRKFSRSDKQVTSSEAPEAVEEPTQRTNRLFAGRGRRI</sequence>
<feature type="compositionally biased region" description="Polar residues" evidence="1">
    <location>
        <begin position="153"/>
        <end position="163"/>
    </location>
</feature>
<evidence type="ECO:0000256" key="1">
    <source>
        <dbReference type="SAM" id="MobiDB-lite"/>
    </source>
</evidence>
<evidence type="ECO:0008006" key="5">
    <source>
        <dbReference type="Google" id="ProtNLM"/>
    </source>
</evidence>
<evidence type="ECO:0000313" key="3">
    <source>
        <dbReference type="EMBL" id="BET02387.1"/>
    </source>
</evidence>
<dbReference type="Proteomes" id="UP001307889">
    <property type="component" value="Chromosome 14"/>
</dbReference>